<dbReference type="AlphaFoldDB" id="A0A157SG50"/>
<dbReference type="Pfam" id="PF04972">
    <property type="entry name" value="BON"/>
    <property type="match status" value="1"/>
</dbReference>
<dbReference type="STRING" id="288768.SAMEA3906486_02488"/>
<name>A0A157SG50_9BORD</name>
<accession>A0A157SG50</accession>
<evidence type="ECO:0000259" key="1">
    <source>
        <dbReference type="PROSITE" id="PS50914"/>
    </source>
</evidence>
<evidence type="ECO:0000313" key="3">
    <source>
        <dbReference type="Proteomes" id="UP000076848"/>
    </source>
</evidence>
<gene>
    <name evidence="2" type="ORF">SAMEA3906486_02488</name>
</gene>
<dbReference type="PROSITE" id="PS50914">
    <property type="entry name" value="BON"/>
    <property type="match status" value="1"/>
</dbReference>
<organism evidence="2 3">
    <name type="scientific">Bordetella ansorpii</name>
    <dbReference type="NCBI Taxonomy" id="288768"/>
    <lineage>
        <taxon>Bacteria</taxon>
        <taxon>Pseudomonadati</taxon>
        <taxon>Pseudomonadota</taxon>
        <taxon>Betaproteobacteria</taxon>
        <taxon>Burkholderiales</taxon>
        <taxon>Alcaligenaceae</taxon>
        <taxon>Bordetella</taxon>
    </lineage>
</organism>
<sequence>MKALLNLAAAVAAGAAAMYFLDPDTGRRRRAVVRDKAASNYHNAGRYARAQGRHLANHVRGAAAHIKGSAAPESDQQLEGRVRTRLGRLVSRPAAIDVTVTDGSVYLGGRVPAPEHAGLVDAILAVDGVFEVRDRMRVVGLPDNVTELQTSPPHSLH</sequence>
<dbReference type="OrthoDB" id="9006525at2"/>
<feature type="domain" description="BON" evidence="1">
    <location>
        <begin position="74"/>
        <end position="140"/>
    </location>
</feature>
<dbReference type="Proteomes" id="UP000076848">
    <property type="component" value="Unassembled WGS sequence"/>
</dbReference>
<keyword evidence="3" id="KW-1185">Reference proteome</keyword>
<proteinExistence type="predicted"/>
<evidence type="ECO:0000313" key="2">
    <source>
        <dbReference type="EMBL" id="SAI69428.1"/>
    </source>
</evidence>
<dbReference type="RefSeq" id="WP_066127389.1">
    <property type="nucleotide sequence ID" value="NZ_FKIF01000006.1"/>
</dbReference>
<dbReference type="InterPro" id="IPR007055">
    <property type="entry name" value="BON_dom"/>
</dbReference>
<reference evidence="2 3" key="1">
    <citation type="submission" date="2016-04" db="EMBL/GenBank/DDBJ databases">
        <authorList>
            <consortium name="Pathogen Informatics"/>
        </authorList>
    </citation>
    <scope>NUCLEOTIDE SEQUENCE [LARGE SCALE GENOMIC DNA]</scope>
    <source>
        <strain evidence="2 3">H050680373</strain>
    </source>
</reference>
<dbReference type="EMBL" id="FKIF01000006">
    <property type="protein sequence ID" value="SAI69428.1"/>
    <property type="molecule type" value="Genomic_DNA"/>
</dbReference>
<protein>
    <submittedName>
        <fullName evidence="2">BON domain</fullName>
    </submittedName>
</protein>